<accession>A0A8C9BLW1</accession>
<proteinExistence type="predicted"/>
<dbReference type="GO" id="GO:0005739">
    <property type="term" value="C:mitochondrion"/>
    <property type="evidence" value="ECO:0007669"/>
    <property type="project" value="TreeGrafter"/>
</dbReference>
<evidence type="ECO:0000256" key="1">
    <source>
        <dbReference type="ARBA" id="ARBA00022559"/>
    </source>
</evidence>
<dbReference type="GO" id="GO:0034599">
    <property type="term" value="P:cellular response to oxidative stress"/>
    <property type="evidence" value="ECO:0007669"/>
    <property type="project" value="InterPro"/>
</dbReference>
<dbReference type="Gene3D" id="3.40.30.10">
    <property type="entry name" value="Glutaredoxin"/>
    <property type="match status" value="1"/>
</dbReference>
<dbReference type="PANTHER" id="PTHR10430">
    <property type="entry name" value="PEROXIREDOXIN"/>
    <property type="match status" value="1"/>
</dbReference>
<dbReference type="AlphaFoldDB" id="A0A8C9BLW1"/>
<dbReference type="GO" id="GO:0045454">
    <property type="term" value="P:cell redox homeostasis"/>
    <property type="evidence" value="ECO:0007669"/>
    <property type="project" value="TreeGrafter"/>
</dbReference>
<name>A0A8C9BLW1_PHOSS</name>
<reference evidence="4" key="2">
    <citation type="submission" date="2025-08" db="UniProtKB">
        <authorList>
            <consortium name="Ensembl"/>
        </authorList>
    </citation>
    <scope>IDENTIFICATION</scope>
</reference>
<dbReference type="GeneTree" id="ENSGT01010000230128"/>
<dbReference type="PANTHER" id="PTHR10430:SF16">
    <property type="entry name" value="PEROXIREDOXIN-5, MITOCHONDRIAL"/>
    <property type="match status" value="1"/>
</dbReference>
<dbReference type="GO" id="GO:0008379">
    <property type="term" value="F:thioredoxin peroxidase activity"/>
    <property type="evidence" value="ECO:0007669"/>
    <property type="project" value="InterPro"/>
</dbReference>
<evidence type="ECO:0000256" key="3">
    <source>
        <dbReference type="ARBA" id="ARBA00023002"/>
    </source>
</evidence>
<keyword evidence="1" id="KW-0575">Peroxidase</keyword>
<protein>
    <submittedName>
        <fullName evidence="4">Uncharacterized protein</fullName>
    </submittedName>
</protein>
<dbReference type="GO" id="GO:0005777">
    <property type="term" value="C:peroxisome"/>
    <property type="evidence" value="ECO:0007669"/>
    <property type="project" value="TreeGrafter"/>
</dbReference>
<sequence length="152" mass="15977">MAGGSACPGQSRRCLDAGENGHLGTSGFRSIPTSTFLGPIKAGDAIPLVVTHLPQFVEQAGALKAEGVQVVAGLRVNDVFVTEGQGRAHNTKGKGGLPADPTVVFGQETHLLLDDSLVLAGNLICGSELLESANKSRLQEKADLRRIHKEWK</sequence>
<reference evidence="4" key="1">
    <citation type="submission" date="2019-08" db="EMBL/GenBank/DDBJ databases">
        <title>Phocoena sinus (Vaquita) genome, mPhoSin1, primary haplotype.</title>
        <authorList>
            <person name="Morin P."/>
            <person name="Mountcastle J."/>
            <person name="Fungtammasan C."/>
            <person name="Rhie A."/>
            <person name="Rojas-Bracho L."/>
            <person name="Smith C.R."/>
            <person name="Taylor B.L."/>
            <person name="Gulland F.M.D."/>
            <person name="Musser W."/>
            <person name="Houck M."/>
            <person name="Haase B."/>
            <person name="Paez S."/>
            <person name="Howe K."/>
            <person name="Torrance J."/>
            <person name="Formenti G."/>
            <person name="Phillippy A."/>
            <person name="Ryder O."/>
            <person name="Jarvis E.D."/>
            <person name="Fedrigo O."/>
        </authorList>
    </citation>
    <scope>NUCLEOTIDE SEQUENCE [LARGE SCALE GENOMIC DNA]</scope>
</reference>
<keyword evidence="2" id="KW-0049">Antioxidant</keyword>
<evidence type="ECO:0000313" key="5">
    <source>
        <dbReference type="Proteomes" id="UP000694554"/>
    </source>
</evidence>
<evidence type="ECO:0000256" key="2">
    <source>
        <dbReference type="ARBA" id="ARBA00022862"/>
    </source>
</evidence>
<evidence type="ECO:0000313" key="4">
    <source>
        <dbReference type="Ensembl" id="ENSPSNP00000012084.1"/>
    </source>
</evidence>
<reference evidence="4" key="3">
    <citation type="submission" date="2025-09" db="UniProtKB">
        <authorList>
            <consortium name="Ensembl"/>
        </authorList>
    </citation>
    <scope>IDENTIFICATION</scope>
</reference>
<dbReference type="InterPro" id="IPR037944">
    <property type="entry name" value="PRX5-like"/>
</dbReference>
<dbReference type="Proteomes" id="UP000694554">
    <property type="component" value="Chromosome 9"/>
</dbReference>
<keyword evidence="5" id="KW-1185">Reference proteome</keyword>
<dbReference type="GO" id="GO:0042744">
    <property type="term" value="P:hydrogen peroxide catabolic process"/>
    <property type="evidence" value="ECO:0007669"/>
    <property type="project" value="TreeGrafter"/>
</dbReference>
<organism evidence="4 5">
    <name type="scientific">Phocoena sinus</name>
    <name type="common">Vaquita</name>
    <dbReference type="NCBI Taxonomy" id="42100"/>
    <lineage>
        <taxon>Eukaryota</taxon>
        <taxon>Metazoa</taxon>
        <taxon>Chordata</taxon>
        <taxon>Craniata</taxon>
        <taxon>Vertebrata</taxon>
        <taxon>Euteleostomi</taxon>
        <taxon>Mammalia</taxon>
        <taxon>Eutheria</taxon>
        <taxon>Laurasiatheria</taxon>
        <taxon>Artiodactyla</taxon>
        <taxon>Whippomorpha</taxon>
        <taxon>Cetacea</taxon>
        <taxon>Odontoceti</taxon>
        <taxon>Phocoenidae</taxon>
        <taxon>Phocoena</taxon>
    </lineage>
</organism>
<keyword evidence="3" id="KW-0560">Oxidoreductase</keyword>
<dbReference type="Ensembl" id="ENSPSNT00000013677.1">
    <property type="protein sequence ID" value="ENSPSNP00000012084.1"/>
    <property type="gene ID" value="ENSPSNG00000008905.1"/>
</dbReference>